<evidence type="ECO:0000313" key="4">
    <source>
        <dbReference type="EMBL" id="KAL0474862.1"/>
    </source>
</evidence>
<dbReference type="PANTHER" id="PTHR24201">
    <property type="entry name" value="ANK_REP_REGION DOMAIN-CONTAINING PROTEIN"/>
    <property type="match status" value="1"/>
</dbReference>
<organism evidence="4 5">
    <name type="scientific">Neurospora intermedia</name>
    <dbReference type="NCBI Taxonomy" id="5142"/>
    <lineage>
        <taxon>Eukaryota</taxon>
        <taxon>Fungi</taxon>
        <taxon>Dikarya</taxon>
        <taxon>Ascomycota</taxon>
        <taxon>Pezizomycotina</taxon>
        <taxon>Sordariomycetes</taxon>
        <taxon>Sordariomycetidae</taxon>
        <taxon>Sordariales</taxon>
        <taxon>Sordariaceae</taxon>
        <taxon>Neurospora</taxon>
    </lineage>
</organism>
<sequence length="161" mass="17794">MLITPQESHLISVRAGQGDLAGLAVFVKSLAQREKVTEAEVLISCKDDFQRTAAHIAAQLGQRCNLSVSASIETLAALLDSKEDKTTYFNMANRFTGDRPVHTAMRFGYLEVLRTLVTHGADPTAKNRFGDTVLDYPGEYEMDEVKSIVDEYRARVPQTTA</sequence>
<dbReference type="PROSITE" id="PS50088">
    <property type="entry name" value="ANK_REPEAT"/>
    <property type="match status" value="1"/>
</dbReference>
<dbReference type="InterPro" id="IPR002110">
    <property type="entry name" value="Ankyrin_rpt"/>
</dbReference>
<dbReference type="PROSITE" id="PS50297">
    <property type="entry name" value="ANK_REP_REGION"/>
    <property type="match status" value="1"/>
</dbReference>
<comment type="caution">
    <text evidence="4">The sequence shown here is derived from an EMBL/GenBank/DDBJ whole genome shotgun (WGS) entry which is preliminary data.</text>
</comment>
<evidence type="ECO:0000313" key="5">
    <source>
        <dbReference type="Proteomes" id="UP001451303"/>
    </source>
</evidence>
<dbReference type="EMBL" id="JAVLET010000001">
    <property type="protein sequence ID" value="KAL0474862.1"/>
    <property type="molecule type" value="Genomic_DNA"/>
</dbReference>
<evidence type="ECO:0000256" key="3">
    <source>
        <dbReference type="PROSITE-ProRule" id="PRU00023"/>
    </source>
</evidence>
<evidence type="ECO:0000256" key="1">
    <source>
        <dbReference type="ARBA" id="ARBA00022737"/>
    </source>
</evidence>
<dbReference type="Proteomes" id="UP001451303">
    <property type="component" value="Unassembled WGS sequence"/>
</dbReference>
<dbReference type="SMART" id="SM00248">
    <property type="entry name" value="ANK"/>
    <property type="match status" value="2"/>
</dbReference>
<proteinExistence type="predicted"/>
<dbReference type="InterPro" id="IPR036770">
    <property type="entry name" value="Ankyrin_rpt-contain_sf"/>
</dbReference>
<dbReference type="Pfam" id="PF12796">
    <property type="entry name" value="Ank_2"/>
    <property type="match status" value="1"/>
</dbReference>
<keyword evidence="1" id="KW-0677">Repeat</keyword>
<dbReference type="SUPFAM" id="SSF48403">
    <property type="entry name" value="Ankyrin repeat"/>
    <property type="match status" value="1"/>
</dbReference>
<protein>
    <submittedName>
        <fullName evidence="4">Uncharacterized protein</fullName>
    </submittedName>
</protein>
<keyword evidence="2 3" id="KW-0040">ANK repeat</keyword>
<dbReference type="Gene3D" id="1.25.40.20">
    <property type="entry name" value="Ankyrin repeat-containing domain"/>
    <property type="match status" value="1"/>
</dbReference>
<feature type="repeat" description="ANK" evidence="3">
    <location>
        <begin position="96"/>
        <end position="128"/>
    </location>
</feature>
<evidence type="ECO:0000256" key="2">
    <source>
        <dbReference type="ARBA" id="ARBA00023043"/>
    </source>
</evidence>
<keyword evidence="5" id="KW-1185">Reference proteome</keyword>
<accession>A0ABR3DQB8</accession>
<dbReference type="InterPro" id="IPR050776">
    <property type="entry name" value="Ank_Repeat/CDKN_Inhibitor"/>
</dbReference>
<name>A0ABR3DQB8_NEUIN</name>
<reference evidence="4 5" key="1">
    <citation type="submission" date="2023-09" db="EMBL/GenBank/DDBJ databases">
        <title>Multi-omics analysis of a traditional fermented food reveals byproduct-associated fungal strains for waste-to-food upcycling.</title>
        <authorList>
            <consortium name="Lawrence Berkeley National Laboratory"/>
            <person name="Rekdal V.M."/>
            <person name="Villalobos-Escobedo J.M."/>
            <person name="Rodriguez-Valeron N."/>
            <person name="Garcia M.O."/>
            <person name="Vasquez D.P."/>
            <person name="Damayanti I."/>
            <person name="Sorensen P.M."/>
            <person name="Baidoo E.E."/>
            <person name="De Carvalho A.C."/>
            <person name="Riley R."/>
            <person name="Lipzen A."/>
            <person name="He G."/>
            <person name="Yan M."/>
            <person name="Haridas S."/>
            <person name="Daum C."/>
            <person name="Yoshinaga Y."/>
            <person name="Ng V."/>
            <person name="Grigoriev I.V."/>
            <person name="Munk R."/>
            <person name="Nuraida L."/>
            <person name="Wijaya C.H."/>
            <person name="Morales P.-C."/>
            <person name="Keasling J.D."/>
        </authorList>
    </citation>
    <scope>NUCLEOTIDE SEQUENCE [LARGE SCALE GENOMIC DNA]</scope>
    <source>
        <strain evidence="4 5">FGSC 2613</strain>
    </source>
</reference>
<dbReference type="PANTHER" id="PTHR24201:SF15">
    <property type="entry name" value="ANKYRIN REPEAT DOMAIN-CONTAINING PROTEIN 66"/>
    <property type="match status" value="1"/>
</dbReference>
<gene>
    <name evidence="4" type="ORF">QR685DRAFT_432976</name>
</gene>